<dbReference type="Gene3D" id="3.30.70.2540">
    <property type="entry name" value="CRISPR-associated endoribonuclease Cas6/Csy4"/>
    <property type="match status" value="1"/>
</dbReference>
<reference evidence="1" key="1">
    <citation type="submission" date="2022-10" db="EMBL/GenBank/DDBJ databases">
        <title>Shewanella flava sp. nov, isolated from the estuary of the Fenhe River into the Yellow River.</title>
        <authorList>
            <person name="Li Y."/>
        </authorList>
    </citation>
    <scope>NUCLEOTIDE SEQUENCE</scope>
    <source>
        <strain evidence="1">FYR11-62</strain>
    </source>
</reference>
<dbReference type="RefSeq" id="WP_264726159.1">
    <property type="nucleotide sequence ID" value="NZ_JAPDMX010000023.1"/>
</dbReference>
<comment type="caution">
    <text evidence="1">The sequence shown here is derived from an EMBL/GenBank/DDBJ whole genome shotgun (WGS) entry which is preliminary data.</text>
</comment>
<dbReference type="NCBIfam" id="TIGR02563">
    <property type="entry name" value="cas_Csy4"/>
    <property type="match status" value="1"/>
</dbReference>
<name>A0ABT3I976_9GAMM</name>
<keyword evidence="2" id="KW-1185">Reference proteome</keyword>
<dbReference type="Proteomes" id="UP001163714">
    <property type="component" value="Unassembled WGS sequence"/>
</dbReference>
<dbReference type="InterPro" id="IPR013396">
    <property type="entry name" value="CRISPR-assoc_prot_Csy4"/>
</dbReference>
<organism evidence="1 2">
    <name type="scientific">Shewanella subflava</name>
    <dbReference type="NCBI Taxonomy" id="2986476"/>
    <lineage>
        <taxon>Bacteria</taxon>
        <taxon>Pseudomonadati</taxon>
        <taxon>Pseudomonadota</taxon>
        <taxon>Gammaproteobacteria</taxon>
        <taxon>Alteromonadales</taxon>
        <taxon>Shewanellaceae</taxon>
        <taxon>Shewanella</taxon>
    </lineage>
</organism>
<protein>
    <submittedName>
        <fullName evidence="1">Type I-F CRISPR-associated endoribonuclease Cas6/Csy4</fullName>
    </submittedName>
</protein>
<sequence>MQWYFKTVTFLPEKRNNELLVARCLKILHGFNYRHNTRKIGVSFPCWEEQTIGRKISFVSTSKEILTQLLTQQYFLQMQEMNYFSISELQTVPHNCHYASFKRSCYVDKFTPSATAKRLRRLERRALSRGEHFDPKKYDSNTSVSIAHYHVIQKHSQSNDNEFRINIQMYQRDKIEGSGVFSSYGLANFDNSYQSVPFV</sequence>
<accession>A0ABT3I976</accession>
<dbReference type="InterPro" id="IPR042564">
    <property type="entry name" value="CRISPR-Cas6/Csy4_sf"/>
</dbReference>
<dbReference type="EMBL" id="JAPDMX010000023">
    <property type="protein sequence ID" value="MCW3172623.1"/>
    <property type="molecule type" value="Genomic_DNA"/>
</dbReference>
<evidence type="ECO:0000313" key="1">
    <source>
        <dbReference type="EMBL" id="MCW3172623.1"/>
    </source>
</evidence>
<gene>
    <name evidence="1" type="primary">cas6f</name>
    <name evidence="1" type="ORF">OHT75_09045</name>
</gene>
<proteinExistence type="predicted"/>
<evidence type="ECO:0000313" key="2">
    <source>
        <dbReference type="Proteomes" id="UP001163714"/>
    </source>
</evidence>
<dbReference type="Pfam" id="PF09618">
    <property type="entry name" value="Cas_Csy4"/>
    <property type="match status" value="1"/>
</dbReference>